<reference evidence="2 4" key="1">
    <citation type="submission" date="2016-10" db="EMBL/GenBank/DDBJ databases">
        <title>Draft genome sequences of four alkaliphilic bacteria belonging to the Anaerobacillus genus.</title>
        <authorList>
            <person name="Bassil N.M."/>
            <person name="Lloyd J.R."/>
        </authorList>
    </citation>
    <scope>NUCLEOTIDE SEQUENCE [LARGE SCALE GENOMIC DNA]</scope>
    <source>
        <strain evidence="2 4">NB2006</strain>
    </source>
</reference>
<reference evidence="3" key="4">
    <citation type="submission" date="2020-10" db="EMBL/GenBank/DDBJ databases">
        <authorList>
            <person name="Bassil N.M."/>
            <person name="Lloyd J.R."/>
        </authorList>
    </citation>
    <scope>NUCLEOTIDE SEQUENCE</scope>
    <source>
        <strain evidence="3">NB2006</strain>
    </source>
</reference>
<evidence type="ECO:0000313" key="4">
    <source>
        <dbReference type="Proteomes" id="UP000180175"/>
    </source>
</evidence>
<evidence type="ECO:0000313" key="3">
    <source>
        <dbReference type="EMBL" id="QOY35163.1"/>
    </source>
</evidence>
<evidence type="ECO:0000313" key="2">
    <source>
        <dbReference type="EMBL" id="OIJ11923.1"/>
    </source>
</evidence>
<organism evidence="2 4">
    <name type="scientific">Anaerobacillus isosaccharinicus</name>
    <dbReference type="NCBI Taxonomy" id="1532552"/>
    <lineage>
        <taxon>Bacteria</taxon>
        <taxon>Bacillati</taxon>
        <taxon>Bacillota</taxon>
        <taxon>Bacilli</taxon>
        <taxon>Bacillales</taxon>
        <taxon>Bacillaceae</taxon>
        <taxon>Anaerobacillus</taxon>
    </lineage>
</organism>
<accession>A0A1S2LIJ7</accession>
<reference evidence="3 4" key="2">
    <citation type="journal article" date="2017" name="Genome Announc.">
        <title>Draft Genome Sequences of Four Alkaliphilic Bacteria Belonging to the Anaerobacillus Genus.</title>
        <authorList>
            <person name="Bassil N.M."/>
            <person name="Lloyd J.R."/>
        </authorList>
    </citation>
    <scope>NUCLEOTIDE SEQUENCE [LARGE SCALE GENOMIC DNA]</scope>
    <source>
        <strain evidence="3 4">NB2006</strain>
    </source>
</reference>
<proteinExistence type="predicted"/>
<reference evidence="3 4" key="3">
    <citation type="journal article" date="2019" name="Int. J. Syst. Evol. Microbiol.">
        <title>Anaerobacillus isosaccharinicus sp. nov., an alkaliphilic bacterium which degrades isosaccharinic acid.</title>
        <authorList>
            <person name="Bassil N.M."/>
            <person name="Lloyd J.R."/>
        </authorList>
    </citation>
    <scope>NUCLEOTIDE SEQUENCE [LARGE SCALE GENOMIC DNA]</scope>
    <source>
        <strain evidence="3 4">NB2006</strain>
    </source>
</reference>
<dbReference type="KEGG" id="aia:AWH56_021055"/>
<dbReference type="RefSeq" id="WP_071317898.1">
    <property type="nucleotide sequence ID" value="NZ_CP063356.2"/>
</dbReference>
<protein>
    <submittedName>
        <fullName evidence="2">Uncharacterized protein</fullName>
    </submittedName>
</protein>
<feature type="signal peptide" evidence="1">
    <location>
        <begin position="1"/>
        <end position="27"/>
    </location>
</feature>
<keyword evidence="1" id="KW-0732">Signal</keyword>
<dbReference type="OrthoDB" id="2663921at2"/>
<evidence type="ECO:0000256" key="1">
    <source>
        <dbReference type="SAM" id="SignalP"/>
    </source>
</evidence>
<name>A0A1S2LIJ7_9BACI</name>
<dbReference type="EMBL" id="LQXD01000132">
    <property type="protein sequence ID" value="OIJ11923.1"/>
    <property type="molecule type" value="Genomic_DNA"/>
</dbReference>
<sequence length="530" mass="57579">MSIKYWKKLFLLCLVFLFIFPPVHSFAKNDDKGKGRTDTINNINVKDVGDNGDGRDLEVHFNVARDKSKFDHYRIFVVKSSKEGEFDLETANKNANYMVAPKGKNIKTTLESNSKDTDGSLIKNDISYTVFVLSVKEKSKTKGNVLSKAKKDITLSSELESVGAVQDVKVADVSNYGNGRDLQVNFSKLADEKNLAEYRAFVVKSEKAKAFELSNAKDNNHYTAIAKTGANLTRTLVATAKDSDGHAIKNDVNYQVFVMSVGNQGFGSAISSPSAQIMLTNGVTDLKVTNLLVKDVADFGDGRDLQVEFTVPKLETNVIQYRVMVVPTREASTFNLNKALQISSSNYTVVNKAGANIATTLASTAKDVNGAKVDINKSYQVFVLTVGSLSHALSSPSSAITLLDNMTTSVVTNVSVNDIGNQNNGRDMQITFTKVADETTVSEYRIFVVRQSQANSFDLTKANAVATGNYTTVAKTGANITQRLASNAKDSNGRLIENDVAYRVFVMSVSSVGNDDKNALSGASSQIILE</sequence>
<dbReference type="Proteomes" id="UP000180175">
    <property type="component" value="Chromosome"/>
</dbReference>
<dbReference type="AlphaFoldDB" id="A0A1S2LIJ7"/>
<gene>
    <name evidence="3" type="ORF">AWH56_021055</name>
    <name evidence="2" type="ORF">AWH56_15220</name>
</gene>
<feature type="chain" id="PRO_5036025454" evidence="1">
    <location>
        <begin position="28"/>
        <end position="530"/>
    </location>
</feature>
<dbReference type="EMBL" id="CP063356">
    <property type="protein sequence ID" value="QOY35163.1"/>
    <property type="molecule type" value="Genomic_DNA"/>
</dbReference>
<keyword evidence="4" id="KW-1185">Reference proteome</keyword>